<dbReference type="EMBL" id="KQ989402">
    <property type="protein sequence ID" value="KZV54666.1"/>
    <property type="molecule type" value="Genomic_DNA"/>
</dbReference>
<organism evidence="2 3">
    <name type="scientific">Dorcoceras hygrometricum</name>
    <dbReference type="NCBI Taxonomy" id="472368"/>
    <lineage>
        <taxon>Eukaryota</taxon>
        <taxon>Viridiplantae</taxon>
        <taxon>Streptophyta</taxon>
        <taxon>Embryophyta</taxon>
        <taxon>Tracheophyta</taxon>
        <taxon>Spermatophyta</taxon>
        <taxon>Magnoliopsida</taxon>
        <taxon>eudicotyledons</taxon>
        <taxon>Gunneridae</taxon>
        <taxon>Pentapetalae</taxon>
        <taxon>asterids</taxon>
        <taxon>lamiids</taxon>
        <taxon>Lamiales</taxon>
        <taxon>Gesneriaceae</taxon>
        <taxon>Didymocarpoideae</taxon>
        <taxon>Trichosporeae</taxon>
        <taxon>Loxocarpinae</taxon>
        <taxon>Dorcoceras</taxon>
    </lineage>
</organism>
<evidence type="ECO:0000313" key="3">
    <source>
        <dbReference type="Proteomes" id="UP000250235"/>
    </source>
</evidence>
<protein>
    <submittedName>
        <fullName evidence="2">Uncharacterized protein</fullName>
    </submittedName>
</protein>
<reference evidence="2 3" key="1">
    <citation type="journal article" date="2015" name="Proc. Natl. Acad. Sci. U.S.A.">
        <title>The resurrection genome of Boea hygrometrica: A blueprint for survival of dehydration.</title>
        <authorList>
            <person name="Xiao L."/>
            <person name="Yang G."/>
            <person name="Zhang L."/>
            <person name="Yang X."/>
            <person name="Zhao S."/>
            <person name="Ji Z."/>
            <person name="Zhou Q."/>
            <person name="Hu M."/>
            <person name="Wang Y."/>
            <person name="Chen M."/>
            <person name="Xu Y."/>
            <person name="Jin H."/>
            <person name="Xiao X."/>
            <person name="Hu G."/>
            <person name="Bao F."/>
            <person name="Hu Y."/>
            <person name="Wan P."/>
            <person name="Li L."/>
            <person name="Deng X."/>
            <person name="Kuang T."/>
            <person name="Xiang C."/>
            <person name="Zhu J.K."/>
            <person name="Oliver M.J."/>
            <person name="He Y."/>
        </authorList>
    </citation>
    <scope>NUCLEOTIDE SEQUENCE [LARGE SCALE GENOMIC DNA]</scope>
    <source>
        <strain evidence="3">cv. XS01</strain>
    </source>
</reference>
<gene>
    <name evidence="2" type="ORF">F511_20656</name>
</gene>
<dbReference type="Proteomes" id="UP000250235">
    <property type="component" value="Unassembled WGS sequence"/>
</dbReference>
<dbReference type="AlphaFoldDB" id="A0A2Z7DBM1"/>
<keyword evidence="3" id="KW-1185">Reference proteome</keyword>
<accession>A0A2Z7DBM1</accession>
<feature type="compositionally biased region" description="Polar residues" evidence="1">
    <location>
        <begin position="1"/>
        <end position="10"/>
    </location>
</feature>
<name>A0A2Z7DBM1_9LAMI</name>
<evidence type="ECO:0000256" key="1">
    <source>
        <dbReference type="SAM" id="MobiDB-lite"/>
    </source>
</evidence>
<evidence type="ECO:0000313" key="2">
    <source>
        <dbReference type="EMBL" id="KZV54666.1"/>
    </source>
</evidence>
<feature type="region of interest" description="Disordered" evidence="1">
    <location>
        <begin position="1"/>
        <end position="20"/>
    </location>
</feature>
<sequence>MNKTIIQARNSKNKNHSCDDNFNPVQSKQWELGYYLVRVAQRPPSWCQIAR</sequence>
<proteinExistence type="predicted"/>